<evidence type="ECO:0000256" key="3">
    <source>
        <dbReference type="ARBA" id="ARBA00022989"/>
    </source>
</evidence>
<proteinExistence type="predicted"/>
<feature type="transmembrane region" description="Helical" evidence="5">
    <location>
        <begin position="44"/>
        <end position="62"/>
    </location>
</feature>
<dbReference type="Proteomes" id="UP001321582">
    <property type="component" value="Chromosome"/>
</dbReference>
<evidence type="ECO:0000256" key="5">
    <source>
        <dbReference type="SAM" id="Phobius"/>
    </source>
</evidence>
<dbReference type="Gene3D" id="2.40.50.140">
    <property type="entry name" value="Nucleic acid-binding proteins"/>
    <property type="match status" value="1"/>
</dbReference>
<feature type="transmembrane region" description="Helical" evidence="5">
    <location>
        <begin position="7"/>
        <end position="32"/>
    </location>
</feature>
<dbReference type="PANTHER" id="PTHR33507">
    <property type="entry name" value="INNER MEMBRANE PROTEIN YBBJ"/>
    <property type="match status" value="1"/>
</dbReference>
<dbReference type="KEGG" id="haby:HLVA_08270"/>
<evidence type="ECO:0000313" key="7">
    <source>
        <dbReference type="EMBL" id="BDU50258.1"/>
    </source>
</evidence>
<evidence type="ECO:0000313" key="8">
    <source>
        <dbReference type="Proteomes" id="UP001321582"/>
    </source>
</evidence>
<dbReference type="InterPro" id="IPR002810">
    <property type="entry name" value="NfeD-like_C"/>
</dbReference>
<dbReference type="SUPFAM" id="SSF141322">
    <property type="entry name" value="NfeD domain-like"/>
    <property type="match status" value="1"/>
</dbReference>
<dbReference type="PANTHER" id="PTHR33507:SF7">
    <property type="entry name" value="HYPOTHETICAL MEMBRANE PROTEIN, CONSERVED"/>
    <property type="match status" value="1"/>
</dbReference>
<evidence type="ECO:0000256" key="1">
    <source>
        <dbReference type="ARBA" id="ARBA00004141"/>
    </source>
</evidence>
<protein>
    <recommendedName>
        <fullName evidence="6">NfeD-like C-terminal domain-containing protein</fullName>
    </recommendedName>
</protein>
<dbReference type="GO" id="GO:0016020">
    <property type="term" value="C:membrane"/>
    <property type="evidence" value="ECO:0007669"/>
    <property type="project" value="UniProtKB-SubCell"/>
</dbReference>
<keyword evidence="4 5" id="KW-0472">Membrane</keyword>
<comment type="subcellular location">
    <subcellularLocation>
        <location evidence="1">Membrane</location>
        <topology evidence="1">Multi-pass membrane protein</topology>
    </subcellularLocation>
</comment>
<dbReference type="InterPro" id="IPR012340">
    <property type="entry name" value="NA-bd_OB-fold"/>
</dbReference>
<dbReference type="Pfam" id="PF01957">
    <property type="entry name" value="NfeD"/>
    <property type="match status" value="1"/>
</dbReference>
<keyword evidence="3 5" id="KW-1133">Transmembrane helix</keyword>
<accession>A0AAU9DDL1</accession>
<evidence type="ECO:0000256" key="2">
    <source>
        <dbReference type="ARBA" id="ARBA00022692"/>
    </source>
</evidence>
<dbReference type="EMBL" id="AP027059">
    <property type="protein sequence ID" value="BDU50258.1"/>
    <property type="molecule type" value="Genomic_DNA"/>
</dbReference>
<name>A0AAU9DDL1_9FUSO</name>
<feature type="domain" description="NfeD-like C-terminal" evidence="6">
    <location>
        <begin position="79"/>
        <end position="132"/>
    </location>
</feature>
<gene>
    <name evidence="7" type="ORF">HLVA_08270</name>
</gene>
<keyword evidence="2 5" id="KW-0812">Transmembrane</keyword>
<dbReference type="InterPro" id="IPR052165">
    <property type="entry name" value="Membrane_assoc_protease"/>
</dbReference>
<dbReference type="AlphaFoldDB" id="A0AAU9DDL1"/>
<dbReference type="RefSeq" id="WP_307905190.1">
    <property type="nucleotide sequence ID" value="NZ_AP027059.1"/>
</dbReference>
<evidence type="ECO:0000259" key="6">
    <source>
        <dbReference type="Pfam" id="PF01957"/>
    </source>
</evidence>
<evidence type="ECO:0000256" key="4">
    <source>
        <dbReference type="ARBA" id="ARBA00023136"/>
    </source>
</evidence>
<keyword evidence="8" id="KW-1185">Reference proteome</keyword>
<reference evidence="7 8" key="1">
    <citation type="submission" date="2022-11" db="EMBL/GenBank/DDBJ databases">
        <title>Haliovirga abyssi gen. nov., sp. nov., a mesophilic fermentative bacterium isolated from the Iheya North hydrothermal field and the proposal of Haliovirgaceae fam. nov.</title>
        <authorList>
            <person name="Miyazaki U."/>
            <person name="Tame A."/>
            <person name="Miyazaki J."/>
            <person name="Takai K."/>
            <person name="Sawayama S."/>
            <person name="Kitajima M."/>
            <person name="Okamoto A."/>
            <person name="Nakagawa S."/>
        </authorList>
    </citation>
    <scope>NUCLEOTIDE SEQUENCE [LARGE SCALE GENOMIC DNA]</scope>
    <source>
        <strain evidence="7 8">IC12</strain>
    </source>
</reference>
<organism evidence="7 8">
    <name type="scientific">Haliovirga abyssi</name>
    <dbReference type="NCBI Taxonomy" id="2996794"/>
    <lineage>
        <taxon>Bacteria</taxon>
        <taxon>Fusobacteriati</taxon>
        <taxon>Fusobacteriota</taxon>
        <taxon>Fusobacteriia</taxon>
        <taxon>Fusobacteriales</taxon>
        <taxon>Haliovirgaceae</taxon>
        <taxon>Haliovirga</taxon>
    </lineage>
</organism>
<sequence length="133" mass="15027">MYILLALGILCFVLEILTPGIFLFFSIGVSFIVTSLFSLFIKDIFILSFILALLSLGMFILLKKSKFLNKKTDYKANVDNYSGKSGVVTKKMENNRYLIKVFGEEWIGISEKQLEKGDSVVIDKIDGTKLILK</sequence>